<gene>
    <name evidence="3" type="ORF">GGH94_005642</name>
</gene>
<dbReference type="InterPro" id="IPR050791">
    <property type="entry name" value="Aldo-Keto_reductase"/>
</dbReference>
<dbReference type="Pfam" id="PF00248">
    <property type="entry name" value="Aldo_ket_red"/>
    <property type="match status" value="1"/>
</dbReference>
<accession>A0A9W8IJM8</accession>
<dbReference type="PANTHER" id="PTHR43625">
    <property type="entry name" value="AFLATOXIN B1 ALDEHYDE REDUCTASE"/>
    <property type="match status" value="1"/>
</dbReference>
<evidence type="ECO:0000259" key="2">
    <source>
        <dbReference type="Pfam" id="PF00248"/>
    </source>
</evidence>
<dbReference type="InterPro" id="IPR023210">
    <property type="entry name" value="NADP_OxRdtase_dom"/>
</dbReference>
<organism evidence="3 4">
    <name type="scientific">Coemansia aciculifera</name>
    <dbReference type="NCBI Taxonomy" id="417176"/>
    <lineage>
        <taxon>Eukaryota</taxon>
        <taxon>Fungi</taxon>
        <taxon>Fungi incertae sedis</taxon>
        <taxon>Zoopagomycota</taxon>
        <taxon>Kickxellomycotina</taxon>
        <taxon>Kickxellomycetes</taxon>
        <taxon>Kickxellales</taxon>
        <taxon>Kickxellaceae</taxon>
        <taxon>Coemansia</taxon>
    </lineage>
</organism>
<dbReference type="SUPFAM" id="SSF51430">
    <property type="entry name" value="NAD(P)-linked oxidoreductase"/>
    <property type="match status" value="1"/>
</dbReference>
<evidence type="ECO:0000313" key="3">
    <source>
        <dbReference type="EMBL" id="KAJ2860232.1"/>
    </source>
</evidence>
<feature type="domain" description="NADP-dependent oxidoreductase" evidence="2">
    <location>
        <begin position="20"/>
        <end position="321"/>
    </location>
</feature>
<keyword evidence="4" id="KW-1185">Reference proteome</keyword>
<protein>
    <recommendedName>
        <fullName evidence="2">NADP-dependent oxidoreductase domain-containing protein</fullName>
    </recommendedName>
</protein>
<dbReference type="GO" id="GO:0016491">
    <property type="term" value="F:oxidoreductase activity"/>
    <property type="evidence" value="ECO:0007669"/>
    <property type="project" value="UniProtKB-KW"/>
</dbReference>
<dbReference type="EMBL" id="JANBUY010000314">
    <property type="protein sequence ID" value="KAJ2860232.1"/>
    <property type="molecule type" value="Genomic_DNA"/>
</dbReference>
<dbReference type="Proteomes" id="UP001140074">
    <property type="component" value="Unassembled WGS sequence"/>
</dbReference>
<proteinExistence type="predicted"/>
<name>A0A9W8IJM8_9FUNG</name>
<dbReference type="PANTHER" id="PTHR43625:SF40">
    <property type="entry name" value="ALDO-KETO REDUCTASE YAKC [NADP(+)]"/>
    <property type="match status" value="1"/>
</dbReference>
<dbReference type="Gene3D" id="3.20.20.100">
    <property type="entry name" value="NADP-dependent oxidoreductase domain"/>
    <property type="match status" value="1"/>
</dbReference>
<reference evidence="3" key="1">
    <citation type="submission" date="2022-07" db="EMBL/GenBank/DDBJ databases">
        <title>Phylogenomic reconstructions and comparative analyses of Kickxellomycotina fungi.</title>
        <authorList>
            <person name="Reynolds N.K."/>
            <person name="Stajich J.E."/>
            <person name="Barry K."/>
            <person name="Grigoriev I.V."/>
            <person name="Crous P."/>
            <person name="Smith M.E."/>
        </authorList>
    </citation>
    <scope>NUCLEOTIDE SEQUENCE</scope>
    <source>
        <strain evidence="3">RSA 476</strain>
    </source>
</reference>
<dbReference type="InterPro" id="IPR036812">
    <property type="entry name" value="NAD(P)_OxRdtase_dom_sf"/>
</dbReference>
<dbReference type="GO" id="GO:0005737">
    <property type="term" value="C:cytoplasm"/>
    <property type="evidence" value="ECO:0007669"/>
    <property type="project" value="TreeGrafter"/>
</dbReference>
<evidence type="ECO:0000313" key="4">
    <source>
        <dbReference type="Proteomes" id="UP001140074"/>
    </source>
</evidence>
<evidence type="ECO:0000256" key="1">
    <source>
        <dbReference type="ARBA" id="ARBA00023002"/>
    </source>
</evidence>
<keyword evidence="1" id="KW-0560">Oxidoreductase</keyword>
<sequence>MSAIPTIEIGVPGDKVRVPRIGLGTMGMSFIYGPVDDSESLKVLNHAIDMGCTFWDTADVYGTGHNERLLSQVLKTRRNDVFVCTKFGAIFTEAGPDFKGNFVDLVTGINGKPDYVRDQVNVSLERLGIDKIDLYYQHRVDPDTPIEDMVGAMAGLVKEGKIRFIGLSECTADELRRAYRVHPIAAVQVEYNPWTTHIETDGLLDACRELGVTVVAYSPLGRGFMTGQIRSIDDLDENDWRRTNPRFKPEHFANNLKLVDAIQDLAKKRGCKPGQMALAWLLAQEEDLIVIPGTKRIKYLDENLGAGQITLTEEERNTLRGFVDAANIQGGRYQVDDTATVSYK</sequence>
<dbReference type="CDD" id="cd19076">
    <property type="entry name" value="AKR_AKR13A_13D"/>
    <property type="match status" value="1"/>
</dbReference>
<dbReference type="AlphaFoldDB" id="A0A9W8IJM8"/>
<comment type="caution">
    <text evidence="3">The sequence shown here is derived from an EMBL/GenBank/DDBJ whole genome shotgun (WGS) entry which is preliminary data.</text>
</comment>